<keyword evidence="5" id="KW-0022">Alpha-amylase inhibitor</keyword>
<dbReference type="AlphaFoldDB" id="A0A1E5W1N4"/>
<comment type="subcellular location">
    <subcellularLocation>
        <location evidence="1">Secreted</location>
    </subcellularLocation>
</comment>
<dbReference type="PANTHER" id="PTHR34481">
    <property type="entry name" value="TRYPSIN/FACTOR XIIA INHIBITOR-RELATED"/>
    <property type="match status" value="1"/>
</dbReference>
<dbReference type="GO" id="GO:0015066">
    <property type="term" value="F:alpha-amylase inhibitor activity"/>
    <property type="evidence" value="ECO:0007669"/>
    <property type="project" value="UniProtKB-KW"/>
</dbReference>
<gene>
    <name evidence="5" type="ORF">BAE44_0007687</name>
</gene>
<dbReference type="Gene3D" id="1.10.110.10">
    <property type="entry name" value="Plant lipid-transfer and hydrophobic proteins"/>
    <property type="match status" value="2"/>
</dbReference>
<dbReference type="GO" id="GO:0004867">
    <property type="term" value="F:serine-type endopeptidase inhibitor activity"/>
    <property type="evidence" value="ECO:0007669"/>
    <property type="project" value="InterPro"/>
</dbReference>
<evidence type="ECO:0000256" key="3">
    <source>
        <dbReference type="SAM" id="SignalP"/>
    </source>
</evidence>
<keyword evidence="2" id="KW-0964">Secreted</keyword>
<keyword evidence="6" id="KW-1185">Reference proteome</keyword>
<dbReference type="Proteomes" id="UP000095767">
    <property type="component" value="Unassembled WGS sequence"/>
</dbReference>
<evidence type="ECO:0000313" key="5">
    <source>
        <dbReference type="EMBL" id="OEL31294.1"/>
    </source>
</evidence>
<accession>A0A1E5W1N4</accession>
<dbReference type="STRING" id="888268.A0A1E5W1N4"/>
<feature type="domain" description="Bifunctional inhibitor/plant lipid transfer protein/seed storage helical" evidence="4">
    <location>
        <begin position="156"/>
        <end position="259"/>
    </location>
</feature>
<reference evidence="5 6" key="1">
    <citation type="submission" date="2016-09" db="EMBL/GenBank/DDBJ databases">
        <title>The draft genome of Dichanthelium oligosanthes: A C3 panicoid grass species.</title>
        <authorList>
            <person name="Studer A.J."/>
            <person name="Schnable J.C."/>
            <person name="Brutnell T.P."/>
        </authorList>
    </citation>
    <scope>NUCLEOTIDE SEQUENCE [LARGE SCALE GENOMIC DNA]</scope>
    <source>
        <strain evidence="6">cv. Kellogg 1175</strain>
        <tissue evidence="5">Leaf</tissue>
    </source>
</reference>
<dbReference type="InterPro" id="IPR006105">
    <property type="entry name" value="Allergen/tryp_amyl_inhib_CS"/>
</dbReference>
<feature type="signal peptide" evidence="3">
    <location>
        <begin position="1"/>
        <end position="21"/>
    </location>
</feature>
<name>A0A1E5W1N4_9POAL</name>
<dbReference type="SMART" id="SM00499">
    <property type="entry name" value="AAI"/>
    <property type="match status" value="2"/>
</dbReference>
<dbReference type="SUPFAM" id="SSF47699">
    <property type="entry name" value="Bifunctional inhibitor/lipid-transfer protein/seed storage 2S albumin"/>
    <property type="match status" value="2"/>
</dbReference>
<organism evidence="5 6">
    <name type="scientific">Dichanthelium oligosanthes</name>
    <dbReference type="NCBI Taxonomy" id="888268"/>
    <lineage>
        <taxon>Eukaryota</taxon>
        <taxon>Viridiplantae</taxon>
        <taxon>Streptophyta</taxon>
        <taxon>Embryophyta</taxon>
        <taxon>Tracheophyta</taxon>
        <taxon>Spermatophyta</taxon>
        <taxon>Magnoliopsida</taxon>
        <taxon>Liliopsida</taxon>
        <taxon>Poales</taxon>
        <taxon>Poaceae</taxon>
        <taxon>PACMAD clade</taxon>
        <taxon>Panicoideae</taxon>
        <taxon>Panicodae</taxon>
        <taxon>Paniceae</taxon>
        <taxon>Dichantheliinae</taxon>
        <taxon>Dichanthelium</taxon>
    </lineage>
</organism>
<evidence type="ECO:0000259" key="4">
    <source>
        <dbReference type="SMART" id="SM00499"/>
    </source>
</evidence>
<dbReference type="PRINTS" id="PR00808">
    <property type="entry name" value="AMLASEINHBTR"/>
</dbReference>
<dbReference type="InterPro" id="IPR006106">
    <property type="entry name" value="Allergen/soft/tryp_amyl_inhib"/>
</dbReference>
<dbReference type="OrthoDB" id="657109at2759"/>
<feature type="chain" id="PRO_5009188714" evidence="3">
    <location>
        <begin position="22"/>
        <end position="270"/>
    </location>
</feature>
<evidence type="ECO:0000256" key="1">
    <source>
        <dbReference type="ARBA" id="ARBA00004613"/>
    </source>
</evidence>
<evidence type="ECO:0000256" key="2">
    <source>
        <dbReference type="ARBA" id="ARBA00022525"/>
    </source>
</evidence>
<keyword evidence="3" id="KW-0732">Signal</keyword>
<dbReference type="InterPro" id="IPR016140">
    <property type="entry name" value="Bifunc_inhib/LTP/seed_store"/>
</dbReference>
<dbReference type="EMBL" id="LWDX02023796">
    <property type="protein sequence ID" value="OEL31294.1"/>
    <property type="molecule type" value="Genomic_DNA"/>
</dbReference>
<dbReference type="PANTHER" id="PTHR34481:SF16">
    <property type="entry name" value="BIFUNCTIONAL INHIBITOR_PLANT LIPID TRANSFER PROTEIN_SEED STORAGE HELICAL DOMAIN-CONTAINING PROTEIN"/>
    <property type="match status" value="1"/>
</dbReference>
<sequence>MASVHLLLAAVLLSLLAACAATTDPTACAPGMAIPIPPVPSCRIYAVSRTCGLGGPYGPQDPSPVFKERCCRELAAVPPRCRCAALEYMMDSDFGRLQDFRGCTREAQRSLASRLTRAAECDLRTIDGGMSSYVLLSAAAVLLSILAAASASTNWCEPGLVIPLDPLPSCRAYLVRRTCGPGRGRFVPLRLIKERCCRELEDIVPYCRCGALRIMMDSMPGGSGVQTSPCSWAGQLDLAATLVTEAECSLPTIHGRPFCYALGAEGTTSD</sequence>
<evidence type="ECO:0000313" key="6">
    <source>
        <dbReference type="Proteomes" id="UP000095767"/>
    </source>
</evidence>
<dbReference type="GO" id="GO:0005576">
    <property type="term" value="C:extracellular region"/>
    <property type="evidence" value="ECO:0007669"/>
    <property type="project" value="UniProtKB-SubCell"/>
</dbReference>
<dbReference type="CDD" id="cd00261">
    <property type="entry name" value="AAI_SS"/>
    <property type="match status" value="2"/>
</dbReference>
<proteinExistence type="predicted"/>
<dbReference type="Pfam" id="PF00234">
    <property type="entry name" value="Tryp_alpha_amyl"/>
    <property type="match status" value="2"/>
</dbReference>
<dbReference type="InterPro" id="IPR036312">
    <property type="entry name" value="Bifun_inhib/LTP/seed_sf"/>
</dbReference>
<comment type="caution">
    <text evidence="5">The sequence shown here is derived from an EMBL/GenBank/DDBJ whole genome shotgun (WGS) entry which is preliminary data.</text>
</comment>
<protein>
    <submittedName>
        <fullName evidence="5">Alpha-amylase inhibitor 5</fullName>
    </submittedName>
</protein>
<feature type="domain" description="Bifunctional inhibitor/plant lipid transfer protein/seed storage helical" evidence="4">
    <location>
        <begin position="28"/>
        <end position="121"/>
    </location>
</feature>
<dbReference type="PROSITE" id="PS00426">
    <property type="entry name" value="CEREAL_TRYP_AMYL_INH"/>
    <property type="match status" value="1"/>
</dbReference>